<dbReference type="Proteomes" id="UP000298285">
    <property type="component" value="Unassembled WGS sequence"/>
</dbReference>
<dbReference type="AlphaFoldDB" id="A0A4Y9IQA2"/>
<evidence type="ECO:0000313" key="2">
    <source>
        <dbReference type="EMBL" id="TFU90168.1"/>
    </source>
</evidence>
<keyword evidence="1" id="KW-0175">Coiled coil</keyword>
<evidence type="ECO:0000313" key="3">
    <source>
        <dbReference type="Proteomes" id="UP000298285"/>
    </source>
</evidence>
<feature type="coiled-coil region" evidence="1">
    <location>
        <begin position="145"/>
        <end position="186"/>
    </location>
</feature>
<dbReference type="OrthoDB" id="1495701at2"/>
<accession>A0A4Y9IQA2</accession>
<gene>
    <name evidence="2" type="ORF">E4T88_09170</name>
</gene>
<reference evidence="2 3" key="1">
    <citation type="submission" date="2019-03" db="EMBL/GenBank/DDBJ databases">
        <title>Diversity of the mouse oral microbiome.</title>
        <authorList>
            <person name="Joseph S."/>
            <person name="Aduse-Opoku J."/>
            <person name="Curtis M."/>
            <person name="Wade W."/>
            <person name="Hashim A."/>
        </authorList>
    </citation>
    <scope>NUCLEOTIDE SEQUENCE [LARGE SCALE GENOMIC DNA]</scope>
    <source>
        <strain evidence="2 3">P11</strain>
    </source>
</reference>
<dbReference type="RefSeq" id="WP_135105138.1">
    <property type="nucleotide sequence ID" value="NZ_JADGKW010000002.1"/>
</dbReference>
<organism evidence="2 3">
    <name type="scientific">Dysgonomonas mossii</name>
    <dbReference type="NCBI Taxonomy" id="163665"/>
    <lineage>
        <taxon>Bacteria</taxon>
        <taxon>Pseudomonadati</taxon>
        <taxon>Bacteroidota</taxon>
        <taxon>Bacteroidia</taxon>
        <taxon>Bacteroidales</taxon>
        <taxon>Dysgonomonadaceae</taxon>
        <taxon>Dysgonomonas</taxon>
    </lineage>
</organism>
<name>A0A4Y9IQA2_9BACT</name>
<dbReference type="EMBL" id="SPPK01000002">
    <property type="protein sequence ID" value="TFU90168.1"/>
    <property type="molecule type" value="Genomic_DNA"/>
</dbReference>
<evidence type="ECO:0000256" key="1">
    <source>
        <dbReference type="SAM" id="Coils"/>
    </source>
</evidence>
<protein>
    <submittedName>
        <fullName evidence="2">Uncharacterized protein</fullName>
    </submittedName>
</protein>
<sequence length="187" mass="22332">MGLEITDKDVFLAFLESGKIIRKKTLEEINRVLYVKYRIFKKYSHTYKSNSGNETNWYCYTIIDENGLPTILKIGNFEITHIDNDRGCTNFFGRNVEIRDSLRNKSYSYESLQNNDLFLIEELVPLLEKLNRLGCWETYELSLNLEEINASYKNLEDRYNKLYEEYEELKQTHKKLKSEINKILKKN</sequence>
<proteinExistence type="predicted"/>
<comment type="caution">
    <text evidence="2">The sequence shown here is derived from an EMBL/GenBank/DDBJ whole genome shotgun (WGS) entry which is preliminary data.</text>
</comment>